<dbReference type="Pfam" id="PF12275">
    <property type="entry name" value="DUF3616"/>
    <property type="match status" value="2"/>
</dbReference>
<keyword evidence="4" id="KW-1185">Reference proteome</keyword>
<dbReference type="RefSeq" id="WP_133703414.1">
    <property type="nucleotide sequence ID" value="NZ_SNXS01000010.1"/>
</dbReference>
<dbReference type="EMBL" id="SNXS01000010">
    <property type="protein sequence ID" value="TDP61870.1"/>
    <property type="molecule type" value="Genomic_DNA"/>
</dbReference>
<dbReference type="OrthoDB" id="5560405at2"/>
<feature type="domain" description="DUF3616" evidence="2">
    <location>
        <begin position="31"/>
        <end position="103"/>
    </location>
</feature>
<name>A0A4R6QFZ1_9BURK</name>
<keyword evidence="1" id="KW-0732">Signal</keyword>
<dbReference type="AlphaFoldDB" id="A0A4R6QFZ1"/>
<sequence length="315" mass="33745">MFNRLCCLVALSAALQAQAAPEVYRGLCDASAAMALDARHFVVANDENNILAIYQRGRPEAVSTLPLADFLASGDKESDIEGAALVGKRIYWISSHGRNKNAKERPERYRFFATDIDASTNPPSLKPAPKRYEKLLDDLVKADTLKAFKLKDAAKLAPEAPGGLNIEGLAALPDGRLLIGFRNPIPNGKALLVPLENPAEVLEGKAAKFGEPVLLALRNRGVRSIERVANELLIVAGPTADKGTFSLYHWSGKPGDAPKLAQGLDLADLRPEALFDIGGGQAQLLSDDGGIETGGMACKDRKPAEQAFRSITVKP</sequence>
<dbReference type="Proteomes" id="UP000295361">
    <property type="component" value="Unassembled WGS sequence"/>
</dbReference>
<evidence type="ECO:0000313" key="3">
    <source>
        <dbReference type="EMBL" id="TDP61870.1"/>
    </source>
</evidence>
<evidence type="ECO:0000256" key="1">
    <source>
        <dbReference type="SAM" id="SignalP"/>
    </source>
</evidence>
<accession>A0A4R6QFZ1</accession>
<proteinExistence type="predicted"/>
<gene>
    <name evidence="3" type="ORF">DES47_11082</name>
</gene>
<protein>
    <submittedName>
        <fullName evidence="3">Uncharacterized protein DUF3616</fullName>
    </submittedName>
</protein>
<evidence type="ECO:0000259" key="2">
    <source>
        <dbReference type="Pfam" id="PF12275"/>
    </source>
</evidence>
<feature type="domain" description="DUF3616" evidence="2">
    <location>
        <begin position="133"/>
        <end position="253"/>
    </location>
</feature>
<dbReference type="InParanoid" id="A0A4R6QFZ1"/>
<reference evidence="3 4" key="1">
    <citation type="submission" date="2019-03" db="EMBL/GenBank/DDBJ databases">
        <title>Genomic Encyclopedia of Type Strains, Phase IV (KMG-IV): sequencing the most valuable type-strain genomes for metagenomic binning, comparative biology and taxonomic classification.</title>
        <authorList>
            <person name="Goeker M."/>
        </authorList>
    </citation>
    <scope>NUCLEOTIDE SEQUENCE [LARGE SCALE GENOMIC DNA]</scope>
    <source>
        <strain evidence="3 4">DSM 16998</strain>
    </source>
</reference>
<feature type="chain" id="PRO_5020296056" evidence="1">
    <location>
        <begin position="20"/>
        <end position="315"/>
    </location>
</feature>
<comment type="caution">
    <text evidence="3">The sequence shown here is derived from an EMBL/GenBank/DDBJ whole genome shotgun (WGS) entry which is preliminary data.</text>
</comment>
<evidence type="ECO:0000313" key="4">
    <source>
        <dbReference type="Proteomes" id="UP000295361"/>
    </source>
</evidence>
<organism evidence="3 4">
    <name type="scientific">Roseateles toxinivorans</name>
    <dbReference type="NCBI Taxonomy" id="270368"/>
    <lineage>
        <taxon>Bacteria</taxon>
        <taxon>Pseudomonadati</taxon>
        <taxon>Pseudomonadota</taxon>
        <taxon>Betaproteobacteria</taxon>
        <taxon>Burkholderiales</taxon>
        <taxon>Sphaerotilaceae</taxon>
        <taxon>Roseateles</taxon>
    </lineage>
</organism>
<dbReference type="InterPro" id="IPR022060">
    <property type="entry name" value="DUF3616"/>
</dbReference>
<feature type="signal peptide" evidence="1">
    <location>
        <begin position="1"/>
        <end position="19"/>
    </location>
</feature>